<feature type="domain" description="AB hydrolase-1" evidence="1">
    <location>
        <begin position="19"/>
        <end position="132"/>
    </location>
</feature>
<reference evidence="2" key="1">
    <citation type="submission" date="2021-09" db="EMBL/GenBank/DDBJ databases">
        <title>Genome of Aequorivita sp. strain F64183.</title>
        <authorList>
            <person name="Wang Y."/>
        </authorList>
    </citation>
    <scope>NUCLEOTIDE SEQUENCE</scope>
    <source>
        <strain evidence="2">F64183</strain>
    </source>
</reference>
<dbReference type="InterPro" id="IPR029058">
    <property type="entry name" value="AB_hydrolase_fold"/>
</dbReference>
<protein>
    <submittedName>
        <fullName evidence="2">Alpha/beta hydrolase</fullName>
    </submittedName>
</protein>
<dbReference type="Gene3D" id="3.40.50.1820">
    <property type="entry name" value="alpha/beta hydrolase"/>
    <property type="match status" value="1"/>
</dbReference>
<evidence type="ECO:0000259" key="1">
    <source>
        <dbReference type="Pfam" id="PF00561"/>
    </source>
</evidence>
<dbReference type="SUPFAM" id="SSF53474">
    <property type="entry name" value="alpha/beta-Hydrolases"/>
    <property type="match status" value="1"/>
</dbReference>
<dbReference type="PRINTS" id="PR00111">
    <property type="entry name" value="ABHYDROLASE"/>
</dbReference>
<sequence>MILKYNNTEIHYNTFGSGPAIVLLHGFLESSTMWKDLVPQLSKQFTIITLDFPGHGKSEVVSDIHSMELMAEVVDEILKTLKITSATFIGHSMGGYVALAYVEKFHSKVEKLVLLNSSPAPDSEERKINRNRALKVIEKNAYAFISMAISNLFSETTRDKIASDIAELKMEAQSFPLAGIKAAIKGMRDRNDRSDVLKNFSKEKFMILSKEDSLLPVDENVALAKSCDTLSIIIEGGHMSTVENLDEVLDALKNILNV</sequence>
<keyword evidence="2" id="KW-0378">Hydrolase</keyword>
<evidence type="ECO:0000313" key="2">
    <source>
        <dbReference type="EMBL" id="MCG2429875.1"/>
    </source>
</evidence>
<dbReference type="RefSeq" id="WP_237606619.1">
    <property type="nucleotide sequence ID" value="NZ_JAIRBB010000001.1"/>
</dbReference>
<accession>A0A9X1QYE7</accession>
<dbReference type="PANTHER" id="PTHR43798">
    <property type="entry name" value="MONOACYLGLYCEROL LIPASE"/>
    <property type="match status" value="1"/>
</dbReference>
<dbReference type="GO" id="GO:0016787">
    <property type="term" value="F:hydrolase activity"/>
    <property type="evidence" value="ECO:0007669"/>
    <property type="project" value="UniProtKB-KW"/>
</dbReference>
<dbReference type="InterPro" id="IPR050266">
    <property type="entry name" value="AB_hydrolase_sf"/>
</dbReference>
<name>A0A9X1QYE7_9FLAO</name>
<evidence type="ECO:0000313" key="3">
    <source>
        <dbReference type="Proteomes" id="UP001139462"/>
    </source>
</evidence>
<gene>
    <name evidence="2" type="ORF">K8344_01985</name>
</gene>
<dbReference type="AlphaFoldDB" id="A0A9X1QYE7"/>
<organism evidence="2 3">
    <name type="scientific">Aequorivita xiaoshiensis</name>
    <dbReference type="NCBI Taxonomy" id="2874476"/>
    <lineage>
        <taxon>Bacteria</taxon>
        <taxon>Pseudomonadati</taxon>
        <taxon>Bacteroidota</taxon>
        <taxon>Flavobacteriia</taxon>
        <taxon>Flavobacteriales</taxon>
        <taxon>Flavobacteriaceae</taxon>
        <taxon>Aequorivita</taxon>
    </lineage>
</organism>
<dbReference type="Pfam" id="PF00561">
    <property type="entry name" value="Abhydrolase_1"/>
    <property type="match status" value="1"/>
</dbReference>
<dbReference type="Proteomes" id="UP001139462">
    <property type="component" value="Unassembled WGS sequence"/>
</dbReference>
<dbReference type="InterPro" id="IPR000073">
    <property type="entry name" value="AB_hydrolase_1"/>
</dbReference>
<keyword evidence="3" id="KW-1185">Reference proteome</keyword>
<proteinExistence type="predicted"/>
<comment type="caution">
    <text evidence="2">The sequence shown here is derived from an EMBL/GenBank/DDBJ whole genome shotgun (WGS) entry which is preliminary data.</text>
</comment>
<dbReference type="EMBL" id="JAIRBB010000001">
    <property type="protein sequence ID" value="MCG2429875.1"/>
    <property type="molecule type" value="Genomic_DNA"/>
</dbReference>